<dbReference type="Gene3D" id="3.20.20.80">
    <property type="entry name" value="Glycosidases"/>
    <property type="match status" value="1"/>
</dbReference>
<proteinExistence type="predicted"/>
<organism evidence="1 2">
    <name type="scientific">Thalassotalea fonticola</name>
    <dbReference type="NCBI Taxonomy" id="3065649"/>
    <lineage>
        <taxon>Bacteria</taxon>
        <taxon>Pseudomonadati</taxon>
        <taxon>Pseudomonadota</taxon>
        <taxon>Gammaproteobacteria</taxon>
        <taxon>Alteromonadales</taxon>
        <taxon>Colwelliaceae</taxon>
        <taxon>Thalassotalea</taxon>
    </lineage>
</organism>
<dbReference type="RefSeq" id="WP_348394957.1">
    <property type="nucleotide sequence ID" value="NZ_CP136600.1"/>
</dbReference>
<name>A0ABZ0GKV3_9GAMM</name>
<gene>
    <name evidence="1" type="ORF">RI844_12265</name>
</gene>
<reference evidence="1 2" key="1">
    <citation type="submission" date="2023-09" db="EMBL/GenBank/DDBJ databases">
        <authorList>
            <person name="Qi X."/>
        </authorList>
    </citation>
    <scope>NUCLEOTIDE SEQUENCE [LARGE SCALE GENOMIC DNA]</scope>
    <source>
        <strain evidence="1 2">S1-1</strain>
    </source>
</reference>
<dbReference type="SUPFAM" id="SSF51445">
    <property type="entry name" value="(Trans)glycosidases"/>
    <property type="match status" value="1"/>
</dbReference>
<dbReference type="EMBL" id="CP136600">
    <property type="protein sequence ID" value="WOH36143.1"/>
    <property type="molecule type" value="Genomic_DNA"/>
</dbReference>
<evidence type="ECO:0000313" key="2">
    <source>
        <dbReference type="Proteomes" id="UP001301442"/>
    </source>
</evidence>
<evidence type="ECO:0008006" key="3">
    <source>
        <dbReference type="Google" id="ProtNLM"/>
    </source>
</evidence>
<sequence>MKPQKTPIIKLLLNGFALILVFFNLLGCQGISTTTAELNKQGNEPFYGAKFEPEAGRAIHGWGQITHGWNTNHPGAIGDKQDYYDYLATVGDHAPAIVSFYIHPQRKDGQQQLDGFIERYKKFAEEDSWQMAQIAYDFDPEMTLSGQGDKQLEQFFSAVSAIGKPVLMRIGWEFNNRGHFDPKGYREGYRYIVDKMRAMNVTNVATLWHASVPDLNELSGMPILEPHDYMDYYPGDDYVDWWSISQFSIESFRSPGSIEFYNNAAARKKPVFIGESSPWFTVGRSMKFRDPESFDESIAWFDAYFTLFHEFPQIKGMNIIIVDWQRWNWIWPQLTGGFNNTRLDLWLSLPQRFQQWLNDPKFIHANEAKVLFN</sequence>
<accession>A0ABZ0GKV3</accession>
<evidence type="ECO:0000313" key="1">
    <source>
        <dbReference type="EMBL" id="WOH36143.1"/>
    </source>
</evidence>
<dbReference type="InterPro" id="IPR017853">
    <property type="entry name" value="GH"/>
</dbReference>
<protein>
    <recommendedName>
        <fullName evidence="3">GH26 domain-containing protein</fullName>
    </recommendedName>
</protein>
<dbReference type="Proteomes" id="UP001301442">
    <property type="component" value="Chromosome"/>
</dbReference>
<dbReference type="PANTHER" id="PTHR40079:SF4">
    <property type="entry name" value="GH26 DOMAIN-CONTAINING PROTEIN-RELATED"/>
    <property type="match status" value="1"/>
</dbReference>
<dbReference type="InterPro" id="IPR000805">
    <property type="entry name" value="Glyco_hydro_26"/>
</dbReference>
<keyword evidence="2" id="KW-1185">Reference proteome</keyword>
<dbReference type="PANTHER" id="PTHR40079">
    <property type="entry name" value="MANNAN ENDO-1,4-BETA-MANNOSIDASE E-RELATED"/>
    <property type="match status" value="1"/>
</dbReference>